<dbReference type="Proteomes" id="UP000679779">
    <property type="component" value="Unassembled WGS sequence"/>
</dbReference>
<comment type="caution">
    <text evidence="1">The sequence shown here is derived from an EMBL/GenBank/DDBJ whole genome shotgun (WGS) entry which is preliminary data.</text>
</comment>
<protein>
    <submittedName>
        <fullName evidence="1">Uncharacterized protein</fullName>
    </submittedName>
</protein>
<organism evidence="1 2">
    <name type="scientific">Paenibacillus albilobatus</name>
    <dbReference type="NCBI Taxonomy" id="2716884"/>
    <lineage>
        <taxon>Bacteria</taxon>
        <taxon>Bacillati</taxon>
        <taxon>Bacillota</taxon>
        <taxon>Bacilli</taxon>
        <taxon>Bacillales</taxon>
        <taxon>Paenibacillaceae</taxon>
        <taxon>Paenibacillus</taxon>
    </lineage>
</organism>
<sequence>MQARNDWENSSQALRGHVRRVFGKLATLTHDQPVNPDNHEDELMAWLSELCLLSNVPFHYLIPSESILPHDSIRLFYVNPNWLWALVDGACSLGRNASLDLSHDQALIEAVFTQIGKRMKAVRPLLQKKAVAAEDLQEGVRTIGGFILRSPLVRGWRGLEFQANSSEGKPLRALRIELLSDEVLIGLFDGVPYTLEIAQPPEGFYFGFNHINGRFFKRLRSFETGALLADTDTIEVAVQNEKRRTIDVCQTAKNMEVFFKKEITSAEFALQMIKTPYIGKVIRTDADQ</sequence>
<evidence type="ECO:0000313" key="2">
    <source>
        <dbReference type="Proteomes" id="UP000679779"/>
    </source>
</evidence>
<accession>A0A920CC95</accession>
<name>A0A920CC95_9BACL</name>
<proteinExistence type="predicted"/>
<dbReference type="EMBL" id="BORQ01000010">
    <property type="protein sequence ID" value="GIO34451.1"/>
    <property type="molecule type" value="Genomic_DNA"/>
</dbReference>
<keyword evidence="2" id="KW-1185">Reference proteome</keyword>
<evidence type="ECO:0000313" key="1">
    <source>
        <dbReference type="EMBL" id="GIO34451.1"/>
    </source>
</evidence>
<gene>
    <name evidence="1" type="ORF">J2TS6_55920</name>
</gene>
<dbReference type="AlphaFoldDB" id="A0A920CC95"/>
<reference evidence="1" key="1">
    <citation type="submission" date="2021-03" db="EMBL/GenBank/DDBJ databases">
        <title>Antimicrobial resistance genes in bacteria isolated from Japanese honey, and their potential for conferring macrolide and lincosamide resistance in the American foulbrood pathogen Paenibacillus larvae.</title>
        <authorList>
            <person name="Okamoto M."/>
            <person name="Kumagai M."/>
            <person name="Kanamori H."/>
            <person name="Takamatsu D."/>
        </authorList>
    </citation>
    <scope>NUCLEOTIDE SEQUENCE</scope>
    <source>
        <strain evidence="1">J2TS6</strain>
    </source>
</reference>